<dbReference type="InterPro" id="IPR017441">
    <property type="entry name" value="Protein_kinase_ATP_BS"/>
</dbReference>
<feature type="region of interest" description="Disordered" evidence="10">
    <location>
        <begin position="184"/>
        <end position="204"/>
    </location>
</feature>
<evidence type="ECO:0000256" key="3">
    <source>
        <dbReference type="ARBA" id="ARBA00022679"/>
    </source>
</evidence>
<accession>A0AAD8N1N9</accession>
<feature type="compositionally biased region" description="Low complexity" evidence="10">
    <location>
        <begin position="277"/>
        <end position="286"/>
    </location>
</feature>
<dbReference type="GO" id="GO:0005524">
    <property type="term" value="F:ATP binding"/>
    <property type="evidence" value="ECO:0007669"/>
    <property type="project" value="UniProtKB-UniRule"/>
</dbReference>
<evidence type="ECO:0000313" key="13">
    <source>
        <dbReference type="Proteomes" id="UP001237642"/>
    </source>
</evidence>
<evidence type="ECO:0000256" key="6">
    <source>
        <dbReference type="ARBA" id="ARBA00022840"/>
    </source>
</evidence>
<gene>
    <name evidence="12" type="ORF">POM88_011548</name>
</gene>
<evidence type="ECO:0000313" key="12">
    <source>
        <dbReference type="EMBL" id="KAK1392492.1"/>
    </source>
</evidence>
<feature type="compositionally biased region" description="Polar residues" evidence="10">
    <location>
        <begin position="288"/>
        <end position="300"/>
    </location>
</feature>
<feature type="compositionally biased region" description="Basic and acidic residues" evidence="10">
    <location>
        <begin position="187"/>
        <end position="198"/>
    </location>
</feature>
<evidence type="ECO:0000256" key="5">
    <source>
        <dbReference type="ARBA" id="ARBA00022777"/>
    </source>
</evidence>
<feature type="region of interest" description="Disordered" evidence="10">
    <location>
        <begin position="1"/>
        <end position="143"/>
    </location>
</feature>
<dbReference type="PANTHER" id="PTHR48016">
    <property type="entry name" value="MAP KINASE KINASE KINASE SSK2-RELATED-RELATED"/>
    <property type="match status" value="1"/>
</dbReference>
<name>A0AAD8N1N9_9APIA</name>
<feature type="domain" description="Protein kinase" evidence="11">
    <location>
        <begin position="301"/>
        <end position="562"/>
    </location>
</feature>
<feature type="region of interest" description="Disordered" evidence="10">
    <location>
        <begin position="253"/>
        <end position="301"/>
    </location>
</feature>
<dbReference type="InterPro" id="IPR000719">
    <property type="entry name" value="Prot_kinase_dom"/>
</dbReference>
<keyword evidence="13" id="KW-1185">Reference proteome</keyword>
<sequence length="663" mass="72421">MPFLKNVFLSKPSSSTSSSPSESPLSSTRSLGSKRKLTRQRKLRHVTEFDLGLQPVDDRSKSLPVSPNSGSLSPPNFRHWSASAVPQPLPLPESLSGFKTSDVSQSNGRGRGGEGNSSSSVIAGKSPNHVARKSPTVPTYHRRGFRQQNADDAQSFRLNVPARSAPTSGFSSPAVSPQRFSSADILHSSHDPPRESGVSKDGNVVSTSYVLPERITAGPDHSPLHSPVLLSPHRGTRNSYGIAHHSNYKSLPGSPGAWPEGNNSVVHPLPLPPGAPVPSHSPSHSLKTSHTTNGSSTKSQWQKEKLIGRGTYGSVYIAINRNDGAMCAMKEVDVVSYDSKSAECIKQLEQEIQVLQKLDHPNIVQYLGSDIIEDRFCIYLEYVHPGSVNSYVREHCGFITESVVRSFTRHILSGLAYLHSTNTIHRDIKGANLLVNASGVVKLADFGLAKHLTKYAVNLSLKGSPYWMAPEVLQSMMRNDSKPELAFAVDIWSVGCTVIEMLTGKPPWSEFNGVQALFNVLNRSPPIPESLSAEGKDFLGKCFQRNPADRPTAVQLLDHPFVRNKQDQVSSCRQEFSGLKLHDASMSPINRNTPNLRPGSPCTWMQKGKAPSNGVARAVTYPESPDHFGTPSTDFRENSHTKNSSPSSSWSRKSRKVQQSPYH</sequence>
<keyword evidence="4 9" id="KW-0547">Nucleotide-binding</keyword>
<dbReference type="Gene3D" id="1.10.510.10">
    <property type="entry name" value="Transferase(Phosphotransferase) domain 1"/>
    <property type="match status" value="1"/>
</dbReference>
<keyword evidence="6 9" id="KW-0067">ATP-binding</keyword>
<feature type="region of interest" description="Disordered" evidence="10">
    <location>
        <begin position="584"/>
        <end position="663"/>
    </location>
</feature>
<comment type="caution">
    <text evidence="12">The sequence shown here is derived from an EMBL/GenBank/DDBJ whole genome shotgun (WGS) entry which is preliminary data.</text>
</comment>
<feature type="compositionally biased region" description="Low complexity" evidence="10">
    <location>
        <begin position="9"/>
        <end position="31"/>
    </location>
</feature>
<evidence type="ECO:0000256" key="10">
    <source>
        <dbReference type="SAM" id="MobiDB-lite"/>
    </source>
</evidence>
<dbReference type="InterPro" id="IPR050538">
    <property type="entry name" value="MAP_kinase_kinase_kinase"/>
</dbReference>
<comment type="catalytic activity">
    <reaction evidence="7">
        <text>L-threonyl-[protein] + ATP = O-phospho-L-threonyl-[protein] + ADP + H(+)</text>
        <dbReference type="Rhea" id="RHEA:46608"/>
        <dbReference type="Rhea" id="RHEA-COMP:11060"/>
        <dbReference type="Rhea" id="RHEA-COMP:11605"/>
        <dbReference type="ChEBI" id="CHEBI:15378"/>
        <dbReference type="ChEBI" id="CHEBI:30013"/>
        <dbReference type="ChEBI" id="CHEBI:30616"/>
        <dbReference type="ChEBI" id="CHEBI:61977"/>
        <dbReference type="ChEBI" id="CHEBI:456216"/>
        <dbReference type="EC" id="2.7.11.25"/>
    </reaction>
</comment>
<dbReference type="PROSITE" id="PS00107">
    <property type="entry name" value="PROTEIN_KINASE_ATP"/>
    <property type="match status" value="1"/>
</dbReference>
<protein>
    <recommendedName>
        <fullName evidence="2">mitogen-activated protein kinase kinase kinase</fullName>
        <ecNumber evidence="2">2.7.11.25</ecNumber>
    </recommendedName>
</protein>
<dbReference type="FunFam" id="1.10.510.10:FF:001239">
    <property type="entry name" value="Predicted protein"/>
    <property type="match status" value="1"/>
</dbReference>
<evidence type="ECO:0000256" key="8">
    <source>
        <dbReference type="ARBA" id="ARBA00048329"/>
    </source>
</evidence>
<dbReference type="PANTHER" id="PTHR48016:SF12">
    <property type="entry name" value="PROTEIN KINASE DOMAIN-CONTAINING PROTEIN"/>
    <property type="match status" value="1"/>
</dbReference>
<feature type="compositionally biased region" description="Polar residues" evidence="10">
    <location>
        <begin position="63"/>
        <end position="74"/>
    </location>
</feature>
<comment type="similarity">
    <text evidence="1">Belongs to the protein kinase superfamily. STE Ser/Thr protein kinase family. MAP kinase kinase kinase subfamily.</text>
</comment>
<dbReference type="Proteomes" id="UP001237642">
    <property type="component" value="Unassembled WGS sequence"/>
</dbReference>
<organism evidence="12 13">
    <name type="scientific">Heracleum sosnowskyi</name>
    <dbReference type="NCBI Taxonomy" id="360622"/>
    <lineage>
        <taxon>Eukaryota</taxon>
        <taxon>Viridiplantae</taxon>
        <taxon>Streptophyta</taxon>
        <taxon>Embryophyta</taxon>
        <taxon>Tracheophyta</taxon>
        <taxon>Spermatophyta</taxon>
        <taxon>Magnoliopsida</taxon>
        <taxon>eudicotyledons</taxon>
        <taxon>Gunneridae</taxon>
        <taxon>Pentapetalae</taxon>
        <taxon>asterids</taxon>
        <taxon>campanulids</taxon>
        <taxon>Apiales</taxon>
        <taxon>Apiaceae</taxon>
        <taxon>Apioideae</taxon>
        <taxon>apioid superclade</taxon>
        <taxon>Tordylieae</taxon>
        <taxon>Tordyliinae</taxon>
        <taxon>Heracleum</taxon>
    </lineage>
</organism>
<feature type="compositionally biased region" description="Basic residues" evidence="10">
    <location>
        <begin position="32"/>
        <end position="44"/>
    </location>
</feature>
<dbReference type="GO" id="GO:0005737">
    <property type="term" value="C:cytoplasm"/>
    <property type="evidence" value="ECO:0007669"/>
    <property type="project" value="TreeGrafter"/>
</dbReference>
<comment type="catalytic activity">
    <reaction evidence="8">
        <text>L-seryl-[protein] + ATP = O-phospho-L-seryl-[protein] + ADP + H(+)</text>
        <dbReference type="Rhea" id="RHEA:17989"/>
        <dbReference type="Rhea" id="RHEA-COMP:9863"/>
        <dbReference type="Rhea" id="RHEA-COMP:11604"/>
        <dbReference type="ChEBI" id="CHEBI:15378"/>
        <dbReference type="ChEBI" id="CHEBI:29999"/>
        <dbReference type="ChEBI" id="CHEBI:30616"/>
        <dbReference type="ChEBI" id="CHEBI:83421"/>
        <dbReference type="ChEBI" id="CHEBI:456216"/>
        <dbReference type="EC" id="2.7.11.25"/>
    </reaction>
</comment>
<reference evidence="12" key="1">
    <citation type="submission" date="2023-02" db="EMBL/GenBank/DDBJ databases">
        <title>Genome of toxic invasive species Heracleum sosnowskyi carries increased number of genes despite the absence of recent whole-genome duplications.</title>
        <authorList>
            <person name="Schelkunov M."/>
            <person name="Shtratnikova V."/>
            <person name="Makarenko M."/>
            <person name="Klepikova A."/>
            <person name="Omelchenko D."/>
            <person name="Novikova G."/>
            <person name="Obukhova E."/>
            <person name="Bogdanov V."/>
            <person name="Penin A."/>
            <person name="Logacheva M."/>
        </authorList>
    </citation>
    <scope>NUCLEOTIDE SEQUENCE</scope>
    <source>
        <strain evidence="12">Hsosn_3</strain>
        <tissue evidence="12">Leaf</tissue>
    </source>
</reference>
<dbReference type="InterPro" id="IPR011009">
    <property type="entry name" value="Kinase-like_dom_sf"/>
</dbReference>
<dbReference type="SMART" id="SM00220">
    <property type="entry name" value="S_TKc"/>
    <property type="match status" value="1"/>
</dbReference>
<reference evidence="12" key="2">
    <citation type="submission" date="2023-05" db="EMBL/GenBank/DDBJ databases">
        <authorList>
            <person name="Schelkunov M.I."/>
        </authorList>
    </citation>
    <scope>NUCLEOTIDE SEQUENCE</scope>
    <source>
        <strain evidence="12">Hsosn_3</strain>
        <tissue evidence="12">Leaf</tissue>
    </source>
</reference>
<evidence type="ECO:0000256" key="1">
    <source>
        <dbReference type="ARBA" id="ARBA00006529"/>
    </source>
</evidence>
<dbReference type="AlphaFoldDB" id="A0AAD8N1N9"/>
<keyword evidence="3" id="KW-0808">Transferase</keyword>
<feature type="binding site" evidence="9">
    <location>
        <position position="330"/>
    </location>
    <ligand>
        <name>ATP</name>
        <dbReference type="ChEBI" id="CHEBI:30616"/>
    </ligand>
</feature>
<dbReference type="PROSITE" id="PS50011">
    <property type="entry name" value="PROTEIN_KINASE_DOM"/>
    <property type="match status" value="1"/>
</dbReference>
<dbReference type="Pfam" id="PF00069">
    <property type="entry name" value="Pkinase"/>
    <property type="match status" value="1"/>
</dbReference>
<keyword evidence="5 12" id="KW-0418">Kinase</keyword>
<evidence type="ECO:0000259" key="11">
    <source>
        <dbReference type="PROSITE" id="PS50011"/>
    </source>
</evidence>
<dbReference type="SUPFAM" id="SSF56112">
    <property type="entry name" value="Protein kinase-like (PK-like)"/>
    <property type="match status" value="1"/>
</dbReference>
<dbReference type="EC" id="2.7.11.25" evidence="2"/>
<evidence type="ECO:0000256" key="7">
    <source>
        <dbReference type="ARBA" id="ARBA00047559"/>
    </source>
</evidence>
<evidence type="ECO:0000256" key="4">
    <source>
        <dbReference type="ARBA" id="ARBA00022741"/>
    </source>
</evidence>
<evidence type="ECO:0000256" key="9">
    <source>
        <dbReference type="PROSITE-ProRule" id="PRU10141"/>
    </source>
</evidence>
<dbReference type="GO" id="GO:0004709">
    <property type="term" value="F:MAP kinase kinase kinase activity"/>
    <property type="evidence" value="ECO:0007669"/>
    <property type="project" value="UniProtKB-EC"/>
</dbReference>
<proteinExistence type="inferred from homology"/>
<evidence type="ECO:0000256" key="2">
    <source>
        <dbReference type="ARBA" id="ARBA00012406"/>
    </source>
</evidence>
<dbReference type="EMBL" id="JAUIZM010000003">
    <property type="protein sequence ID" value="KAK1392492.1"/>
    <property type="molecule type" value="Genomic_DNA"/>
</dbReference>
<feature type="compositionally biased region" description="Low complexity" evidence="10">
    <location>
        <begin position="644"/>
        <end position="663"/>
    </location>
</feature>